<keyword evidence="9 14" id="KW-0326">Glycosidase</keyword>
<dbReference type="AlphaFoldDB" id="A0A6S6ZD02"/>
<keyword evidence="6" id="KW-0963">Cytoplasm</keyword>
<comment type="pathway">
    <text evidence="2 14">Glycan biosynthesis; trehalose biosynthesis.</text>
</comment>
<dbReference type="NCBIfam" id="TIGR02402">
    <property type="entry name" value="trehalose_TreZ"/>
    <property type="match status" value="1"/>
</dbReference>
<dbReference type="SUPFAM" id="SSF51445">
    <property type="entry name" value="(Trans)glycosidases"/>
    <property type="match status" value="1"/>
</dbReference>
<evidence type="ECO:0000256" key="17">
    <source>
        <dbReference type="PIRSR" id="PIRSR006337-3"/>
    </source>
</evidence>
<feature type="binding site" evidence="16">
    <location>
        <begin position="382"/>
        <end position="387"/>
    </location>
    <ligand>
        <name>substrate</name>
    </ligand>
</feature>
<sequence>MTVPPEPYTHGALPLPDGRTRFRLWAPSAAPGLALLIDGQPPIALHPDSDGYAEADVACPPGTRYRYRLGDGQLVPDPASRQQDGDVHGASIVAGPDDYAWQHPAWSGRPWRESVIYEAHVGLSGGFDGLTARLPGLAALGITVIELMPIADFPGPRNWGYDGVLPYAPDTAYGPPQALKHLIDTAHGLGLSVMLDVVYNHFGPEGNYLPQYAAPFFREDVPTPWGPAIDFRQPAVRRYFEENALYWLMEYRFDGLRLDAVHAIEDPDWLVELAQFLRGQVPAHRHVHLVLENDDNRASLLTQGYDAQWNDDAHHVLHHLLTGESRGYYADYAERPAQALARCLAEGWLYQGQPSPYRQGATRGEPSGHLPPTSFVLFLQNHDQTGNRARGERLTELAENAERLRAAVALQLLSPQIPLIFMGEEFGSRAPFLYFTSHTDPALVQAVREGRQREFAAFPEFSGDDALKVPDPNSEYTWAQSVPWRDGERPDAQPWRTLYEALLHLRQHAIAPRLTGARSVFARAVGRHGVHAQWRLGDGALLTVYVNLGPVREQLAQRALAAAHSPSSLLFESRAGAFAALASGSLCSESTVWLLEEAS</sequence>
<evidence type="ECO:0000256" key="11">
    <source>
        <dbReference type="ARBA" id="ARBA00033284"/>
    </source>
</evidence>
<feature type="site" description="Transition state stabilizer" evidence="17">
    <location>
        <position position="383"/>
    </location>
</feature>
<keyword evidence="19" id="KW-0808">Transferase</keyword>
<name>A0A6S6ZD02_9BURK</name>
<feature type="domain" description="Glycosyl hydrolase family 13 catalytic" evidence="18">
    <location>
        <begin position="114"/>
        <end position="451"/>
    </location>
</feature>
<dbReference type="PIRSF" id="PIRSF006337">
    <property type="entry name" value="Trehalose_TreZ"/>
    <property type="match status" value="1"/>
</dbReference>
<dbReference type="InterPro" id="IPR006047">
    <property type="entry name" value="GH13_cat_dom"/>
</dbReference>
<dbReference type="SUPFAM" id="SSF81296">
    <property type="entry name" value="E set domains"/>
    <property type="match status" value="1"/>
</dbReference>
<dbReference type="CDD" id="cd11325">
    <property type="entry name" value="AmyAc_GTHase"/>
    <property type="match status" value="1"/>
</dbReference>
<evidence type="ECO:0000256" key="15">
    <source>
        <dbReference type="PIRSR" id="PIRSR006337-1"/>
    </source>
</evidence>
<dbReference type="Gene3D" id="2.60.40.10">
    <property type="entry name" value="Immunoglobulins"/>
    <property type="match status" value="1"/>
</dbReference>
<dbReference type="PANTHER" id="PTHR43651">
    <property type="entry name" value="1,4-ALPHA-GLUCAN-BRANCHING ENZYME"/>
    <property type="match status" value="1"/>
</dbReference>
<dbReference type="RefSeq" id="WP_175168726.1">
    <property type="nucleotide sequence ID" value="NZ_CADIJQ010000001.1"/>
</dbReference>
<dbReference type="Pfam" id="PF00128">
    <property type="entry name" value="Alpha-amylase"/>
    <property type="match status" value="1"/>
</dbReference>
<accession>A0A6S6ZD02</accession>
<comment type="catalytic activity">
    <reaction evidence="12 14">
        <text>hydrolysis of (1-&gt;4)-alpha-D-glucosidic linkage in 4-alpha-D-[(1-&gt;4)-alpha-D-glucanosyl]n trehalose to yield trehalose and (1-&gt;4)-alpha-D-glucan.</text>
        <dbReference type="EC" id="3.2.1.141"/>
    </reaction>
</comment>
<dbReference type="CDD" id="cd02853">
    <property type="entry name" value="E_set_MTHase_like_N"/>
    <property type="match status" value="1"/>
</dbReference>
<dbReference type="PANTHER" id="PTHR43651:SF11">
    <property type="entry name" value="MALTO-OLIGOSYLTREHALOSE TREHALOHYDROLASE"/>
    <property type="match status" value="1"/>
</dbReference>
<dbReference type="InterPro" id="IPR022567">
    <property type="entry name" value="DUF3459"/>
</dbReference>
<evidence type="ECO:0000256" key="14">
    <source>
        <dbReference type="PIRNR" id="PIRNR006337"/>
    </source>
</evidence>
<keyword evidence="7 14" id="KW-0378">Hydrolase</keyword>
<comment type="similarity">
    <text evidence="3 14">Belongs to the glycosyl hydrolase 13 family.</text>
</comment>
<dbReference type="GO" id="GO:0033942">
    <property type="term" value="F:4-alpha-D-(1-&gt;4)-alpha-D-glucanotrehalose trehalohydrolase activity"/>
    <property type="evidence" value="ECO:0007669"/>
    <property type="project" value="UniProtKB-EC"/>
</dbReference>
<dbReference type="InterPro" id="IPR013783">
    <property type="entry name" value="Ig-like_fold"/>
</dbReference>
<dbReference type="InterPro" id="IPR012768">
    <property type="entry name" value="Trehalose_TreZ"/>
</dbReference>
<evidence type="ECO:0000256" key="1">
    <source>
        <dbReference type="ARBA" id="ARBA00004496"/>
    </source>
</evidence>
<evidence type="ECO:0000259" key="18">
    <source>
        <dbReference type="SMART" id="SM00642"/>
    </source>
</evidence>
<dbReference type="GO" id="GO:0016757">
    <property type="term" value="F:glycosyltransferase activity"/>
    <property type="evidence" value="ECO:0007669"/>
    <property type="project" value="UniProtKB-KW"/>
</dbReference>
<dbReference type="Pfam" id="PF11941">
    <property type="entry name" value="DUF3459"/>
    <property type="match status" value="1"/>
</dbReference>
<dbReference type="SMART" id="SM00642">
    <property type="entry name" value="Aamy"/>
    <property type="match status" value="1"/>
</dbReference>
<evidence type="ECO:0000256" key="5">
    <source>
        <dbReference type="ARBA" id="ARBA00015938"/>
    </source>
</evidence>
<evidence type="ECO:0000256" key="13">
    <source>
        <dbReference type="NCBIfam" id="TIGR02402"/>
    </source>
</evidence>
<dbReference type="Gene3D" id="1.10.10.760">
    <property type="entry name" value="E-set domains of sugar-utilizing enzymes"/>
    <property type="match status" value="1"/>
</dbReference>
<dbReference type="InterPro" id="IPR014756">
    <property type="entry name" value="Ig_E-set"/>
</dbReference>
<evidence type="ECO:0000256" key="2">
    <source>
        <dbReference type="ARBA" id="ARBA00005199"/>
    </source>
</evidence>
<evidence type="ECO:0000313" key="20">
    <source>
        <dbReference type="Proteomes" id="UP000494269"/>
    </source>
</evidence>
<feature type="binding site" evidence="16">
    <location>
        <begin position="311"/>
        <end position="315"/>
    </location>
    <ligand>
        <name>substrate</name>
    </ligand>
</feature>
<keyword evidence="20" id="KW-1185">Reference proteome</keyword>
<protein>
    <recommendedName>
        <fullName evidence="5 13">Malto-oligosyltrehalose trehalohydrolase</fullName>
        <shortName evidence="14">MTHase</shortName>
        <ecNumber evidence="4 13">3.2.1.141</ecNumber>
    </recommendedName>
    <alternativeName>
        <fullName evidence="11 14">4-alpha-D-((1-&gt;4)-alpha-D-glucano)trehalose trehalohydrolase</fullName>
    </alternativeName>
    <alternativeName>
        <fullName evidence="10 14">Maltooligosyl trehalose trehalohydrolase</fullName>
    </alternativeName>
</protein>
<feature type="active site" description="Proton donor" evidence="15">
    <location>
        <position position="292"/>
    </location>
</feature>
<evidence type="ECO:0000313" key="19">
    <source>
        <dbReference type="EMBL" id="CAB3661762.1"/>
    </source>
</evidence>
<evidence type="ECO:0000256" key="8">
    <source>
        <dbReference type="ARBA" id="ARBA00023277"/>
    </source>
</evidence>
<keyword evidence="19" id="KW-0328">Glycosyltransferase</keyword>
<comment type="subcellular location">
    <subcellularLocation>
        <location evidence="1 15">Cytoplasm</location>
    </subcellularLocation>
</comment>
<dbReference type="Proteomes" id="UP000494269">
    <property type="component" value="Unassembled WGS sequence"/>
</dbReference>
<evidence type="ECO:0000256" key="9">
    <source>
        <dbReference type="ARBA" id="ARBA00023295"/>
    </source>
</evidence>
<gene>
    <name evidence="19" type="primary">glgB_1</name>
    <name evidence="19" type="ORF">LMG3441_00595</name>
</gene>
<dbReference type="EC" id="3.2.1.141" evidence="4 13"/>
<dbReference type="InterPro" id="IPR044901">
    <property type="entry name" value="Trehalose_TreZ_E-set_sf"/>
</dbReference>
<evidence type="ECO:0000256" key="3">
    <source>
        <dbReference type="ARBA" id="ARBA00008061"/>
    </source>
</evidence>
<dbReference type="UniPathway" id="UPA00299"/>
<dbReference type="GO" id="GO:0005737">
    <property type="term" value="C:cytoplasm"/>
    <property type="evidence" value="ECO:0007669"/>
    <property type="project" value="UniProtKB-SubCell"/>
</dbReference>
<feature type="binding site" evidence="16">
    <location>
        <begin position="257"/>
        <end position="262"/>
    </location>
    <ligand>
        <name>substrate</name>
    </ligand>
</feature>
<evidence type="ECO:0000256" key="7">
    <source>
        <dbReference type="ARBA" id="ARBA00022801"/>
    </source>
</evidence>
<evidence type="ECO:0000256" key="6">
    <source>
        <dbReference type="ARBA" id="ARBA00022490"/>
    </source>
</evidence>
<evidence type="ECO:0000256" key="16">
    <source>
        <dbReference type="PIRSR" id="PIRSR006337-2"/>
    </source>
</evidence>
<dbReference type="InterPro" id="IPR017853">
    <property type="entry name" value="GH"/>
</dbReference>
<evidence type="ECO:0000256" key="4">
    <source>
        <dbReference type="ARBA" id="ARBA00012268"/>
    </source>
</evidence>
<organism evidence="19 20">
    <name type="scientific">Achromobacter kerstersii</name>
    <dbReference type="NCBI Taxonomy" id="1353890"/>
    <lineage>
        <taxon>Bacteria</taxon>
        <taxon>Pseudomonadati</taxon>
        <taxon>Pseudomonadota</taxon>
        <taxon>Betaproteobacteria</taxon>
        <taxon>Burkholderiales</taxon>
        <taxon>Alcaligenaceae</taxon>
        <taxon>Achromobacter</taxon>
    </lineage>
</organism>
<proteinExistence type="inferred from homology"/>
<keyword evidence="8" id="KW-0119">Carbohydrate metabolism</keyword>
<evidence type="ECO:0000256" key="10">
    <source>
        <dbReference type="ARBA" id="ARBA00032057"/>
    </source>
</evidence>
<evidence type="ECO:0000256" key="12">
    <source>
        <dbReference type="ARBA" id="ARBA00034013"/>
    </source>
</evidence>
<reference evidence="19 20" key="1">
    <citation type="submission" date="2020-04" db="EMBL/GenBank/DDBJ databases">
        <authorList>
            <person name="De Canck E."/>
        </authorList>
    </citation>
    <scope>NUCLEOTIDE SEQUENCE [LARGE SCALE GENOMIC DNA]</scope>
    <source>
        <strain evidence="19 20">LMG 3441</strain>
    </source>
</reference>
<dbReference type="GO" id="GO:0005992">
    <property type="term" value="P:trehalose biosynthetic process"/>
    <property type="evidence" value="ECO:0007669"/>
    <property type="project" value="UniProtKB-UniRule"/>
</dbReference>
<dbReference type="EMBL" id="CADIJQ010000001">
    <property type="protein sequence ID" value="CAB3661762.1"/>
    <property type="molecule type" value="Genomic_DNA"/>
</dbReference>
<dbReference type="Gene3D" id="3.20.20.80">
    <property type="entry name" value="Glycosidases"/>
    <property type="match status" value="1"/>
</dbReference>
<feature type="active site" description="Nucleophile" evidence="15">
    <location>
        <position position="259"/>
    </location>
</feature>